<proteinExistence type="predicted"/>
<evidence type="ECO:0000313" key="2">
    <source>
        <dbReference type="EMBL" id="MDT0349877.1"/>
    </source>
</evidence>
<protein>
    <submittedName>
        <fullName evidence="2">DUF4192 domain-containing protein</fullName>
    </submittedName>
</protein>
<evidence type="ECO:0000256" key="1">
    <source>
        <dbReference type="SAM" id="MobiDB-lite"/>
    </source>
</evidence>
<dbReference type="InterPro" id="IPR025447">
    <property type="entry name" value="DUF4192"/>
</dbReference>
<keyword evidence="3" id="KW-1185">Reference proteome</keyword>
<comment type="caution">
    <text evidence="2">The sequence shown here is derived from an EMBL/GenBank/DDBJ whole genome shotgun (WGS) entry which is preliminary data.</text>
</comment>
<accession>A0ABU2N7G3</accession>
<reference evidence="3" key="1">
    <citation type="submission" date="2023-07" db="EMBL/GenBank/DDBJ databases">
        <title>30 novel species of actinomycetes from the DSMZ collection.</title>
        <authorList>
            <person name="Nouioui I."/>
        </authorList>
    </citation>
    <scope>NUCLEOTIDE SEQUENCE [LARGE SCALE GENOMIC DNA]</scope>
    <source>
        <strain evidence="3">DSM 45834</strain>
    </source>
</reference>
<dbReference type="Proteomes" id="UP001183202">
    <property type="component" value="Unassembled WGS sequence"/>
</dbReference>
<gene>
    <name evidence="2" type="ORF">RM445_10125</name>
</gene>
<dbReference type="RefSeq" id="WP_311555909.1">
    <property type="nucleotide sequence ID" value="NZ_JAVREJ010000005.1"/>
</dbReference>
<dbReference type="EMBL" id="JAVREJ010000005">
    <property type="protein sequence ID" value="MDT0349877.1"/>
    <property type="molecule type" value="Genomic_DNA"/>
</dbReference>
<organism evidence="2 3">
    <name type="scientific">Pseudonocardia charpentierae</name>
    <dbReference type="NCBI Taxonomy" id="3075545"/>
    <lineage>
        <taxon>Bacteria</taxon>
        <taxon>Bacillati</taxon>
        <taxon>Actinomycetota</taxon>
        <taxon>Actinomycetes</taxon>
        <taxon>Pseudonocardiales</taxon>
        <taxon>Pseudonocardiaceae</taxon>
        <taxon>Pseudonocardia</taxon>
    </lineage>
</organism>
<dbReference type="Pfam" id="PF13830">
    <property type="entry name" value="DUF4192"/>
    <property type="match status" value="1"/>
</dbReference>
<feature type="region of interest" description="Disordered" evidence="1">
    <location>
        <begin position="215"/>
        <end position="237"/>
    </location>
</feature>
<sequence length="377" mass="38675">MTPPGSPAPATPPTTLVTRLRNPDELLAALPYLIGFHPCDSLLFIAFGGSSGRRIELTQRVDLPPADDAPAVCRALAANVLRVAPAGVAVVVVGGDPVAAGGVPFGGALPSNDLAAVAEEALVACGVTVQSRTWAAGTGAGAAWACYDTCGCRGAVPDPDTTPFAATAVAAGLVALADRADLEKLVAPTTPGRLRRRARMLTRAVDAALDPADPRVKLGLADDPTDGPGDPVPTGHALDEAAAGRLHLDDGRVVALALALSDVEVRDAALARCAASDVDGAEHLWAALTRETPDPEAAEPAVLLAACAQLRGDGALAGIALDRAEQAWPGHRLTRLLRAVWAAGIPPERVRECLSAPEPPAMPVTRVVGRGRRRSRR</sequence>
<evidence type="ECO:0000313" key="3">
    <source>
        <dbReference type="Proteomes" id="UP001183202"/>
    </source>
</evidence>
<feature type="compositionally biased region" description="Low complexity" evidence="1">
    <location>
        <begin position="226"/>
        <end position="235"/>
    </location>
</feature>
<name>A0ABU2N7G3_9PSEU</name>